<dbReference type="InterPro" id="IPR001967">
    <property type="entry name" value="Peptidase_S11_N"/>
</dbReference>
<dbReference type="GO" id="GO:0008360">
    <property type="term" value="P:regulation of cell shape"/>
    <property type="evidence" value="ECO:0007669"/>
    <property type="project" value="UniProtKB-KW"/>
</dbReference>
<protein>
    <recommendedName>
        <fullName evidence="12">Peptidase S11 D-alanyl-D-alanine carboxypeptidase A N-terminal domain-containing protein</fullName>
    </recommendedName>
</protein>
<dbReference type="AlphaFoldDB" id="A0A418SID8"/>
<dbReference type="InterPro" id="IPR012338">
    <property type="entry name" value="Beta-lactam/transpept-like"/>
</dbReference>
<name>A0A418SID8_9RHOB</name>
<comment type="similarity">
    <text evidence="1 9">Belongs to the peptidase S11 family.</text>
</comment>
<keyword evidence="4" id="KW-0133">Cell shape</keyword>
<dbReference type="GO" id="GO:0009252">
    <property type="term" value="P:peptidoglycan biosynthetic process"/>
    <property type="evidence" value="ECO:0007669"/>
    <property type="project" value="UniProtKB-KW"/>
</dbReference>
<feature type="active site" description="Proton acceptor" evidence="7">
    <location>
        <position position="68"/>
    </location>
</feature>
<dbReference type="KEGG" id="palw:PSAL_023550"/>
<evidence type="ECO:0000256" key="11">
    <source>
        <dbReference type="SAM" id="SignalP"/>
    </source>
</evidence>
<evidence type="ECO:0000313" key="14">
    <source>
        <dbReference type="Proteomes" id="UP000283786"/>
    </source>
</evidence>
<keyword evidence="14" id="KW-1185">Reference proteome</keyword>
<dbReference type="Gene3D" id="3.40.710.10">
    <property type="entry name" value="DD-peptidase/beta-lactamase superfamily"/>
    <property type="match status" value="1"/>
</dbReference>
<gene>
    <name evidence="13" type="ORF">PSAL_023550</name>
</gene>
<dbReference type="GO" id="GO:0006508">
    <property type="term" value="P:proteolysis"/>
    <property type="evidence" value="ECO:0007669"/>
    <property type="project" value="InterPro"/>
</dbReference>
<keyword evidence="3" id="KW-0378">Hydrolase</keyword>
<dbReference type="PANTHER" id="PTHR21581">
    <property type="entry name" value="D-ALANYL-D-ALANINE CARBOXYPEPTIDASE"/>
    <property type="match status" value="1"/>
</dbReference>
<evidence type="ECO:0000256" key="6">
    <source>
        <dbReference type="ARBA" id="ARBA00023316"/>
    </source>
</evidence>
<keyword evidence="6" id="KW-0961">Cell wall biogenesis/degradation</keyword>
<dbReference type="PRINTS" id="PR00725">
    <property type="entry name" value="DADACBPTASE1"/>
</dbReference>
<dbReference type="Pfam" id="PF00768">
    <property type="entry name" value="Peptidase_S11"/>
    <property type="match status" value="1"/>
</dbReference>
<accession>A0A418SID8</accession>
<evidence type="ECO:0000313" key="13">
    <source>
        <dbReference type="EMBL" id="QPM91106.1"/>
    </source>
</evidence>
<feature type="active site" evidence="7">
    <location>
        <position position="125"/>
    </location>
</feature>
<reference evidence="13 14" key="1">
    <citation type="submission" date="2020-08" db="EMBL/GenBank/DDBJ databases">
        <title>Genome sequence of Rhodobacteraceae bacterium Lw-13e.</title>
        <authorList>
            <person name="Poehlein A."/>
            <person name="Wolter L."/>
            <person name="Daniel R."/>
            <person name="Brinkhoff T."/>
        </authorList>
    </citation>
    <scope>NUCLEOTIDE SEQUENCE [LARGE SCALE GENOMIC DNA]</scope>
    <source>
        <strain evidence="13 14">Lw-13e</strain>
    </source>
</reference>
<evidence type="ECO:0000256" key="3">
    <source>
        <dbReference type="ARBA" id="ARBA00022801"/>
    </source>
</evidence>
<feature type="domain" description="Peptidase S11 D-alanyl-D-alanine carboxypeptidase A N-terminal" evidence="12">
    <location>
        <begin position="37"/>
        <end position="258"/>
    </location>
</feature>
<dbReference type="GO" id="GO:0009002">
    <property type="term" value="F:serine-type D-Ala-D-Ala carboxypeptidase activity"/>
    <property type="evidence" value="ECO:0007669"/>
    <property type="project" value="InterPro"/>
</dbReference>
<feature type="active site" description="Acyl-ester intermediate" evidence="7">
    <location>
        <position position="65"/>
    </location>
</feature>
<organism evidence="13 14">
    <name type="scientific">Pseudooceanicola algae</name>
    <dbReference type="NCBI Taxonomy" id="1537215"/>
    <lineage>
        <taxon>Bacteria</taxon>
        <taxon>Pseudomonadati</taxon>
        <taxon>Pseudomonadota</taxon>
        <taxon>Alphaproteobacteria</taxon>
        <taxon>Rhodobacterales</taxon>
        <taxon>Paracoccaceae</taxon>
        <taxon>Pseudooceanicola</taxon>
    </lineage>
</organism>
<evidence type="ECO:0000256" key="2">
    <source>
        <dbReference type="ARBA" id="ARBA00022729"/>
    </source>
</evidence>
<evidence type="ECO:0000256" key="9">
    <source>
        <dbReference type="RuleBase" id="RU004016"/>
    </source>
</evidence>
<evidence type="ECO:0000256" key="5">
    <source>
        <dbReference type="ARBA" id="ARBA00022984"/>
    </source>
</evidence>
<keyword evidence="2 11" id="KW-0732">Signal</keyword>
<keyword evidence="5" id="KW-0573">Peptidoglycan synthesis</keyword>
<dbReference type="GO" id="GO:0071555">
    <property type="term" value="P:cell wall organization"/>
    <property type="evidence" value="ECO:0007669"/>
    <property type="project" value="UniProtKB-KW"/>
</dbReference>
<feature type="chain" id="PRO_5043758606" description="Peptidase S11 D-alanyl-D-alanine carboxypeptidase A N-terminal domain-containing protein" evidence="11">
    <location>
        <begin position="37"/>
        <end position="546"/>
    </location>
</feature>
<evidence type="ECO:0000256" key="8">
    <source>
        <dbReference type="PIRSR" id="PIRSR618044-2"/>
    </source>
</evidence>
<evidence type="ECO:0000256" key="7">
    <source>
        <dbReference type="PIRSR" id="PIRSR618044-1"/>
    </source>
</evidence>
<dbReference type="PANTHER" id="PTHR21581:SF6">
    <property type="entry name" value="TRAFFICKING PROTEIN PARTICLE COMPLEX SUBUNIT 12"/>
    <property type="match status" value="1"/>
</dbReference>
<sequence>MSDVTKRQVWPALKGLFSTFFAILCAVGMMTGAARAAPYAAIVIDARTGEVLHSRNADTRLHPASLTKMLTLYIAFEAVRNGEISLDTMVTVSRNASSEPPSKLGLRTGQKIKLRYLIRAAAVKSANDAATAIGEAISGSESAFTARMDRTARALGMSHSTFKNAHGLTSTGHMSTARDMANLGRHLFYDYPDYYNLFGRTTTTVPGRTLYNTNRKFLAAYRGADGIKTGYTRAAGFNLVGSAERGGVRIIAAVFGGSSTPWRNQRMAELLDMGFDRADKSVTTRKPSLPNYTPQDPLLMSGRESNSLRAVTASLRPVARPERPAPAEPAPANVAGIVEPEIPEQLALAEGDQDNDPQIEDMLARQVAALAPTGATATATDAAYEPAAPAVLPPEVPAQIAATAEPQAATQPVMLSSLAITTPKIFPKARPGDLLGQFPAALPATPGSTASTQSAGEVVVTRRTDAGEANWAVNVGRFNTEGIAERALLTTALSEIETLDGAGRKVVRGPRGFDATFTGLTRDEADRTCQRLVARSQTCFMLHPGT</sequence>
<feature type="region of interest" description="Disordered" evidence="10">
    <location>
        <begin position="281"/>
        <end position="302"/>
    </location>
</feature>
<feature type="signal peptide" evidence="11">
    <location>
        <begin position="1"/>
        <end position="36"/>
    </location>
</feature>
<feature type="compositionally biased region" description="Polar residues" evidence="10">
    <location>
        <begin position="284"/>
        <end position="294"/>
    </location>
</feature>
<evidence type="ECO:0000256" key="10">
    <source>
        <dbReference type="SAM" id="MobiDB-lite"/>
    </source>
</evidence>
<feature type="binding site" evidence="8">
    <location>
        <position position="228"/>
    </location>
    <ligand>
        <name>substrate</name>
    </ligand>
</feature>
<dbReference type="Proteomes" id="UP000283786">
    <property type="component" value="Chromosome"/>
</dbReference>
<evidence type="ECO:0000259" key="12">
    <source>
        <dbReference type="Pfam" id="PF00768"/>
    </source>
</evidence>
<proteinExistence type="inferred from homology"/>
<dbReference type="SUPFAM" id="SSF56601">
    <property type="entry name" value="beta-lactamase/transpeptidase-like"/>
    <property type="match status" value="1"/>
</dbReference>
<evidence type="ECO:0000256" key="4">
    <source>
        <dbReference type="ARBA" id="ARBA00022960"/>
    </source>
</evidence>
<evidence type="ECO:0000256" key="1">
    <source>
        <dbReference type="ARBA" id="ARBA00007164"/>
    </source>
</evidence>
<dbReference type="InterPro" id="IPR018044">
    <property type="entry name" value="Peptidase_S11"/>
</dbReference>
<dbReference type="EMBL" id="CP060436">
    <property type="protein sequence ID" value="QPM91106.1"/>
    <property type="molecule type" value="Genomic_DNA"/>
</dbReference>